<evidence type="ECO:0000256" key="3">
    <source>
        <dbReference type="ARBA" id="ARBA00023002"/>
    </source>
</evidence>
<accession>A0A2I0M7U8</accession>
<comment type="caution">
    <text evidence="6">The sequence shown here is derived from an EMBL/GenBank/DDBJ whole genome shotgun (WGS) entry which is preliminary data.</text>
</comment>
<dbReference type="InterPro" id="IPR020843">
    <property type="entry name" value="ER"/>
</dbReference>
<dbReference type="Pfam" id="PF13602">
    <property type="entry name" value="ADH_zinc_N_2"/>
    <property type="match status" value="1"/>
</dbReference>
<feature type="region of interest" description="Disordered" evidence="4">
    <location>
        <begin position="668"/>
        <end position="702"/>
    </location>
</feature>
<dbReference type="Pfam" id="PF08240">
    <property type="entry name" value="ADH_N"/>
    <property type="match status" value="1"/>
</dbReference>
<dbReference type="STRING" id="8932.A0A2I0M7U8"/>
<evidence type="ECO:0000313" key="6">
    <source>
        <dbReference type="EMBL" id="PKK25756.1"/>
    </source>
</evidence>
<sequence>MAPCPRTPSSWGTPGCAQASDEVLGEIFRFCLAGLMGATPATGRRVRGEDVDAGSYLRLQALGSRCRAGPGGAEPGPEERSRARRSGAGPGGAEPGPEERSRARRSGAGPGGAEPGPEERSRARRSGAGPGGAEPGPEERSRARRSGAGPGGAEPGPEERSRARRSGAGPGGAEPGPEERSRARRSGAGPGGAEPGPEERSRARRSGAGPGGAEPGPEERSRARRSGAGPGGAEPGPEERSRARRSGAGPGGAEPGPEERSRARRSGAGPGGAEPGPEERSRARRSGAGPGGAEPGPEERSRARRSGAGPGGAEPGPEERSRARRSGAGPGGAEPGPEERSRARRSGAGADSGRSAPGGLGGLNFIDLMVRQGNIDNPPKTPLVPGFECSGIVEALGDSVKGFEIGDRVMAFVNYNAWAEVVCTPVEFVYKIPDDMSFSEAAAFPMNFVTAYMMLFEVANLREGMSVLVHSAGGGVGQAVAQLCSTIPNVTVFGTASSFKHEAIKDSVTHLFDRNADYVQEVKRISTDGVDIVLDCLCGENTGKGLSLLKPLGTYILYGSSNMVTGETKSFFSFAKSWWQVEKVNPIKLYEENKVIAGFSLLNLLFKQNRGGLIKGVMDKLLNLYTTKKIKPVVDSLWALEEVKEAMQRIHDRGNIGKLILDVEKAPTPLMANDSTETSEAGEEEEDHEGDNENKERMPFIQ</sequence>
<evidence type="ECO:0000259" key="5">
    <source>
        <dbReference type="SMART" id="SM00829"/>
    </source>
</evidence>
<dbReference type="InterPro" id="IPR011032">
    <property type="entry name" value="GroES-like_sf"/>
</dbReference>
<dbReference type="InterPro" id="IPR002364">
    <property type="entry name" value="Quin_OxRdtase/zeta-crystal_CS"/>
</dbReference>
<organism evidence="6 7">
    <name type="scientific">Columba livia</name>
    <name type="common">Rock dove</name>
    <dbReference type="NCBI Taxonomy" id="8932"/>
    <lineage>
        <taxon>Eukaryota</taxon>
        <taxon>Metazoa</taxon>
        <taxon>Chordata</taxon>
        <taxon>Craniata</taxon>
        <taxon>Vertebrata</taxon>
        <taxon>Euteleostomi</taxon>
        <taxon>Archelosauria</taxon>
        <taxon>Archosauria</taxon>
        <taxon>Dinosauria</taxon>
        <taxon>Saurischia</taxon>
        <taxon>Theropoda</taxon>
        <taxon>Coelurosauria</taxon>
        <taxon>Aves</taxon>
        <taxon>Neognathae</taxon>
        <taxon>Neoaves</taxon>
        <taxon>Columbimorphae</taxon>
        <taxon>Columbiformes</taxon>
        <taxon>Columbidae</taxon>
        <taxon>Columba</taxon>
    </lineage>
</organism>
<dbReference type="AlphaFoldDB" id="A0A2I0M7U8"/>
<dbReference type="SUPFAM" id="SSF51735">
    <property type="entry name" value="NAD(P)-binding Rossmann-fold domains"/>
    <property type="match status" value="1"/>
</dbReference>
<feature type="compositionally biased region" description="Basic and acidic residues" evidence="4">
    <location>
        <begin position="691"/>
        <end position="702"/>
    </location>
</feature>
<proteinExistence type="inferred from homology"/>
<keyword evidence="7" id="KW-1185">Reference proteome</keyword>
<gene>
    <name evidence="6" type="ORF">A306_00009352</name>
</gene>
<keyword evidence="3" id="KW-0560">Oxidoreductase</keyword>
<dbReference type="PANTHER" id="PTHR44054">
    <property type="entry name" value="SYNAPTIC VESICLE MEMBRANE PROTEIN VAT-1 HOMOLOG-LIKE"/>
    <property type="match status" value="1"/>
</dbReference>
<dbReference type="InParanoid" id="A0A2I0M7U8"/>
<dbReference type="InterPro" id="IPR013154">
    <property type="entry name" value="ADH-like_N"/>
</dbReference>
<evidence type="ECO:0000256" key="1">
    <source>
        <dbReference type="ARBA" id="ARBA00010371"/>
    </source>
</evidence>
<evidence type="ECO:0000256" key="4">
    <source>
        <dbReference type="SAM" id="MobiDB-lite"/>
    </source>
</evidence>
<dbReference type="Gene3D" id="3.90.180.10">
    <property type="entry name" value="Medium-chain alcohol dehydrogenases, catalytic domain"/>
    <property type="match status" value="1"/>
</dbReference>
<protein>
    <submittedName>
        <fullName evidence="6">Putative LOC102091936</fullName>
    </submittedName>
</protein>
<dbReference type="EMBL" id="AKCR02000031">
    <property type="protein sequence ID" value="PKK25756.1"/>
    <property type="molecule type" value="Genomic_DNA"/>
</dbReference>
<dbReference type="PANTHER" id="PTHR44054:SF2">
    <property type="entry name" value="SYNAPTIC VESICLE MEMBRANE PROTEIN VAT-1 HOMOLOG-LIKE"/>
    <property type="match status" value="1"/>
</dbReference>
<comment type="similarity">
    <text evidence="1">Belongs to the zinc-containing alcohol dehydrogenase family. Quinone oxidoreductase subfamily.</text>
</comment>
<evidence type="ECO:0000256" key="2">
    <source>
        <dbReference type="ARBA" id="ARBA00022990"/>
    </source>
</evidence>
<feature type="region of interest" description="Disordered" evidence="4">
    <location>
        <begin position="65"/>
        <end position="358"/>
    </location>
</feature>
<dbReference type="GO" id="GO:0008270">
    <property type="term" value="F:zinc ion binding"/>
    <property type="evidence" value="ECO:0007669"/>
    <property type="project" value="InterPro"/>
</dbReference>
<dbReference type="CDD" id="cd08275">
    <property type="entry name" value="MDR3"/>
    <property type="match status" value="1"/>
</dbReference>
<dbReference type="Gene3D" id="3.40.50.720">
    <property type="entry name" value="NAD(P)-binding Rossmann-like Domain"/>
    <property type="match status" value="1"/>
</dbReference>
<dbReference type="PROSITE" id="PS01162">
    <property type="entry name" value="QOR_ZETA_CRYSTAL"/>
    <property type="match status" value="1"/>
</dbReference>
<dbReference type="Proteomes" id="UP000053872">
    <property type="component" value="Unassembled WGS sequence"/>
</dbReference>
<dbReference type="InterPro" id="IPR036291">
    <property type="entry name" value="NAD(P)-bd_dom_sf"/>
</dbReference>
<keyword evidence="2" id="KW-0007">Acetylation</keyword>
<feature type="compositionally biased region" description="Acidic residues" evidence="4">
    <location>
        <begin position="680"/>
        <end position="690"/>
    </location>
</feature>
<dbReference type="SUPFAM" id="SSF50129">
    <property type="entry name" value="GroES-like"/>
    <property type="match status" value="1"/>
</dbReference>
<dbReference type="GO" id="GO:0016491">
    <property type="term" value="F:oxidoreductase activity"/>
    <property type="evidence" value="ECO:0007669"/>
    <property type="project" value="UniProtKB-KW"/>
</dbReference>
<name>A0A2I0M7U8_COLLI</name>
<reference evidence="6 7" key="1">
    <citation type="journal article" date="2013" name="Science">
        <title>Genomic diversity and evolution of the head crest in the rock pigeon.</title>
        <authorList>
            <person name="Shapiro M.D."/>
            <person name="Kronenberg Z."/>
            <person name="Li C."/>
            <person name="Domyan E.T."/>
            <person name="Pan H."/>
            <person name="Campbell M."/>
            <person name="Tan H."/>
            <person name="Huff C.D."/>
            <person name="Hu H."/>
            <person name="Vickrey A.I."/>
            <person name="Nielsen S.C."/>
            <person name="Stringham S.A."/>
            <person name="Hu H."/>
            <person name="Willerslev E."/>
            <person name="Gilbert M.T."/>
            <person name="Yandell M."/>
            <person name="Zhang G."/>
            <person name="Wang J."/>
        </authorList>
    </citation>
    <scope>NUCLEOTIDE SEQUENCE [LARGE SCALE GENOMIC DNA]</scope>
    <source>
        <tissue evidence="6">Blood</tissue>
    </source>
</reference>
<feature type="domain" description="Enoyl reductase (ER)" evidence="5">
    <location>
        <begin position="336"/>
        <end position="661"/>
    </location>
</feature>
<feature type="compositionally biased region" description="Low complexity" evidence="4">
    <location>
        <begin position="346"/>
        <end position="355"/>
    </location>
</feature>
<dbReference type="InterPro" id="IPR052100">
    <property type="entry name" value="SV-ATPase_mito-regulator"/>
</dbReference>
<evidence type="ECO:0000313" key="7">
    <source>
        <dbReference type="Proteomes" id="UP000053872"/>
    </source>
</evidence>
<dbReference type="SMART" id="SM00829">
    <property type="entry name" value="PKS_ER"/>
    <property type="match status" value="1"/>
</dbReference>